<organism evidence="5 8">
    <name type="scientific">Petromyzon marinus</name>
    <name type="common">Sea lamprey</name>
    <dbReference type="NCBI Taxonomy" id="7757"/>
    <lineage>
        <taxon>Eukaryota</taxon>
        <taxon>Metazoa</taxon>
        <taxon>Chordata</taxon>
        <taxon>Craniata</taxon>
        <taxon>Vertebrata</taxon>
        <taxon>Cyclostomata</taxon>
        <taxon>Hyperoartia</taxon>
        <taxon>Petromyzontiformes</taxon>
        <taxon>Petromyzontidae</taxon>
        <taxon>Petromyzon</taxon>
    </lineage>
</organism>
<dbReference type="RefSeq" id="XP_032819803.1">
    <property type="nucleotide sequence ID" value="XM_032963912.1"/>
</dbReference>
<dbReference type="AlphaFoldDB" id="A0AAJ7X4J8"/>
<feature type="region of interest" description="Disordered" evidence="1">
    <location>
        <begin position="562"/>
        <end position="652"/>
    </location>
</feature>
<feature type="region of interest" description="Disordered" evidence="1">
    <location>
        <begin position="197"/>
        <end position="217"/>
    </location>
</feature>
<feature type="compositionally biased region" description="Basic and acidic residues" evidence="1">
    <location>
        <begin position="1"/>
        <end position="27"/>
    </location>
</feature>
<feature type="compositionally biased region" description="Acidic residues" evidence="1">
    <location>
        <begin position="101"/>
        <end position="117"/>
    </location>
</feature>
<feature type="domain" description="Consortin N-terminal" evidence="4">
    <location>
        <begin position="262"/>
        <end position="304"/>
    </location>
</feature>
<feature type="region of interest" description="Disordered" evidence="1">
    <location>
        <begin position="1"/>
        <end position="37"/>
    </location>
</feature>
<dbReference type="InterPro" id="IPR042318">
    <property type="entry name" value="Consortin"/>
</dbReference>
<feature type="region of interest" description="Disordered" evidence="1">
    <location>
        <begin position="391"/>
        <end position="415"/>
    </location>
</feature>
<dbReference type="GO" id="GO:0030133">
    <property type="term" value="C:transport vesicle"/>
    <property type="evidence" value="ECO:0007669"/>
    <property type="project" value="TreeGrafter"/>
</dbReference>
<dbReference type="GO" id="GO:0042998">
    <property type="term" value="P:positive regulation of Golgi to plasma membrane protein transport"/>
    <property type="evidence" value="ECO:0007669"/>
    <property type="project" value="InterPro"/>
</dbReference>
<feature type="transmembrane region" description="Helical" evidence="2">
    <location>
        <begin position="741"/>
        <end position="764"/>
    </location>
</feature>
<name>A0AAJ7X4J8_PETMA</name>
<dbReference type="GO" id="GO:0005886">
    <property type="term" value="C:plasma membrane"/>
    <property type="evidence" value="ECO:0007669"/>
    <property type="project" value="TreeGrafter"/>
</dbReference>
<feature type="region of interest" description="Disordered" evidence="1">
    <location>
        <begin position="101"/>
        <end position="122"/>
    </location>
</feature>
<accession>A0AAJ7X4J8</accession>
<keyword evidence="2" id="KW-0812">Transmembrane</keyword>
<gene>
    <name evidence="6 7 8" type="primary">CNST</name>
</gene>
<evidence type="ECO:0000259" key="3">
    <source>
        <dbReference type="Pfam" id="PF15281"/>
    </source>
</evidence>
<keyword evidence="5" id="KW-1185">Reference proteome</keyword>
<feature type="compositionally biased region" description="Acidic residues" evidence="1">
    <location>
        <begin position="620"/>
        <end position="648"/>
    </location>
</feature>
<dbReference type="InterPro" id="IPR054132">
    <property type="entry name" value="Consortin_N"/>
</dbReference>
<feature type="compositionally biased region" description="Low complexity" evidence="1">
    <location>
        <begin position="570"/>
        <end position="580"/>
    </location>
</feature>
<evidence type="ECO:0000259" key="4">
    <source>
        <dbReference type="Pfam" id="PF22883"/>
    </source>
</evidence>
<evidence type="ECO:0000313" key="6">
    <source>
        <dbReference type="RefSeq" id="XP_032819800.1"/>
    </source>
</evidence>
<feature type="region of interest" description="Disordered" evidence="1">
    <location>
        <begin position="447"/>
        <end position="467"/>
    </location>
</feature>
<evidence type="ECO:0000313" key="5">
    <source>
        <dbReference type="Proteomes" id="UP001318040"/>
    </source>
</evidence>
<dbReference type="PANTHER" id="PTHR28581">
    <property type="entry name" value="CONSORTIN"/>
    <property type="match status" value="1"/>
</dbReference>
<dbReference type="RefSeq" id="XP_032819800.1">
    <property type="nucleotide sequence ID" value="XM_032963909.1"/>
</dbReference>
<evidence type="ECO:0000313" key="7">
    <source>
        <dbReference type="RefSeq" id="XP_032819802.1"/>
    </source>
</evidence>
<dbReference type="KEGG" id="pmrn:116947774"/>
<feature type="region of interest" description="Disordered" evidence="1">
    <location>
        <begin position="700"/>
        <end position="730"/>
    </location>
</feature>
<dbReference type="Pfam" id="PF15281">
    <property type="entry name" value="Consortin_C"/>
    <property type="match status" value="1"/>
</dbReference>
<dbReference type="InterPro" id="IPR028129">
    <property type="entry name" value="Consortin_C"/>
</dbReference>
<keyword evidence="2" id="KW-0472">Membrane</keyword>
<dbReference type="Pfam" id="PF22883">
    <property type="entry name" value="Consortin_N"/>
    <property type="match status" value="1"/>
</dbReference>
<keyword evidence="2" id="KW-1133">Transmembrane helix</keyword>
<evidence type="ECO:0000313" key="8">
    <source>
        <dbReference type="RefSeq" id="XP_032819803.1"/>
    </source>
</evidence>
<dbReference type="GO" id="GO:0005802">
    <property type="term" value="C:trans-Golgi network"/>
    <property type="evidence" value="ECO:0007669"/>
    <property type="project" value="InterPro"/>
</dbReference>
<dbReference type="Proteomes" id="UP001318040">
    <property type="component" value="Chromosome 31"/>
</dbReference>
<reference evidence="6 7" key="1">
    <citation type="submission" date="2025-04" db="UniProtKB">
        <authorList>
            <consortium name="RefSeq"/>
        </authorList>
    </citation>
    <scope>IDENTIFICATION</scope>
    <source>
        <tissue evidence="6 7">Sperm</tissue>
    </source>
</reference>
<dbReference type="PANTHER" id="PTHR28581:SF1">
    <property type="entry name" value="CONSORTIN"/>
    <property type="match status" value="1"/>
</dbReference>
<dbReference type="GO" id="GO:0071253">
    <property type="term" value="F:connexin binding"/>
    <property type="evidence" value="ECO:0007669"/>
    <property type="project" value="InterPro"/>
</dbReference>
<protein>
    <submittedName>
        <fullName evidence="6 7">Consortin isoform X1</fullName>
    </submittedName>
</protein>
<feature type="compositionally biased region" description="Basic and acidic residues" evidence="1">
    <location>
        <begin position="700"/>
        <end position="714"/>
    </location>
</feature>
<proteinExistence type="predicted"/>
<evidence type="ECO:0000256" key="1">
    <source>
        <dbReference type="SAM" id="MobiDB-lite"/>
    </source>
</evidence>
<dbReference type="CTD" id="163882"/>
<sequence length="831" mass="87466">MEAQDKKNVESKIKSSKGTEGRLEQIKDIQPADDINQNDVQKSVLSVEAPVGTEGSGMAALEASQYQVDVKRRPDDLLNNNSSSTMRFPIDSVVLGFDAVEDDGSDGMKMEDEEEESGLASISASSHSLASICSSADVEALLAEAASECSPEAPASDATSCANGGTVAGGDGATTSVGPVAASADLSVAAVAGGQPRLDNKDLSSSGKAQRDDKVYGNVEAATHRGGEMEGRVSAQEDRGSALQCLLTGLRGVTQSAADKFALPQRVHQIAEVYAQKQEYDEAIRFIEAERLWLHRALQGLTTTLQCWKDARKELGEAAQRRGVGGAPGSSLPTLPEYEFEGLLAACRSHRQVHNAADTKQEETSGEALVGVVSLETATQSAATMASQVSADATKSISSPSSPPQLLDDSPPGSLQDAMERQAVTEPINGACKSLELDTEGISTTTEEQRVAVAQAAEGSTSGAHVNHGTAWDTELLDAQTSPKVQGPAEDQRPLESTVKSTDLGSALHAPGEVIVSRVAAGAGAASQKLLRDGSPPACLDVRCGEFGHVMRIPPPAYALQPEEADEAGEGPPEALATEPSCPSPAASGDGLVETACGRSESRGSRVDGATIDSLTEPMTGEEEDPERAEETKEEQEEDEEEEEEEESMEPKAMALCTLATNGMRLQEGDEMAELDEEAKRIKIEQWARPQNLTSILKKRGNEGSVKDGADRGRTGRRVRFSYPDNSAVEPDTEEGGASCLLLLLLMLGTVLVSVLGTAFYCYLFADSDVERTLGDSDAAATAQACADFRAQTKVYYGRAARCLSATAEALQHCLSAASGWLTSHLNATSV</sequence>
<evidence type="ECO:0000256" key="2">
    <source>
        <dbReference type="SAM" id="Phobius"/>
    </source>
</evidence>
<feature type="domain" description="Consortin C-terminal" evidence="3">
    <location>
        <begin position="690"/>
        <end position="806"/>
    </location>
</feature>
<dbReference type="RefSeq" id="XP_032819802.1">
    <property type="nucleotide sequence ID" value="XM_032963911.1"/>
</dbReference>